<comment type="caution">
    <text evidence="1">The sequence shown here is derived from an EMBL/GenBank/DDBJ whole genome shotgun (WGS) entry which is preliminary data.</text>
</comment>
<proteinExistence type="predicted"/>
<dbReference type="RefSeq" id="WP_100164577.1">
    <property type="nucleotide sequence ID" value="NZ_PGTB01000183.1"/>
</dbReference>
<evidence type="ECO:0000313" key="1">
    <source>
        <dbReference type="EMBL" id="PJE34430.1"/>
    </source>
</evidence>
<name>A0A2M8IV75_9RHOB</name>
<dbReference type="EMBL" id="PGTB01000183">
    <property type="protein sequence ID" value="PJE34430.1"/>
    <property type="molecule type" value="Genomic_DNA"/>
</dbReference>
<evidence type="ECO:0000313" key="2">
    <source>
        <dbReference type="Proteomes" id="UP000231553"/>
    </source>
</evidence>
<organism evidence="1 2">
    <name type="scientific">Pseudooceanicola lipolyticus</name>
    <dbReference type="NCBI Taxonomy" id="2029104"/>
    <lineage>
        <taxon>Bacteria</taxon>
        <taxon>Pseudomonadati</taxon>
        <taxon>Pseudomonadota</taxon>
        <taxon>Alphaproteobacteria</taxon>
        <taxon>Rhodobacterales</taxon>
        <taxon>Paracoccaceae</taxon>
        <taxon>Pseudooceanicola</taxon>
    </lineage>
</organism>
<reference evidence="1 2" key="1">
    <citation type="journal article" date="2018" name="Int. J. Syst. Evol. Microbiol.">
        <title>Pseudooceanicola lipolyticus sp. nov., a marine alphaproteobacterium, reclassification of Oceanicola flagellatus as Pseudooceanicola flagellatus comb. nov. and emended description of the genus Pseudooceanicola.</title>
        <authorList>
            <person name="Huang M.-M."/>
            <person name="Guo L.-L."/>
            <person name="Wu Y.-H."/>
            <person name="Lai Q.-L."/>
            <person name="Shao Z.-Z."/>
            <person name="Wang C.-S."/>
            <person name="Wu M."/>
            <person name="Xu X.-W."/>
        </authorList>
    </citation>
    <scope>NUCLEOTIDE SEQUENCE [LARGE SCALE GENOMIC DNA]</scope>
    <source>
        <strain evidence="1 2">157</strain>
    </source>
</reference>
<dbReference type="AlphaFoldDB" id="A0A2M8IV75"/>
<accession>A0A2M8IV75</accession>
<dbReference type="OrthoDB" id="7857877at2"/>
<protein>
    <submittedName>
        <fullName evidence="1">Uncharacterized protein</fullName>
    </submittedName>
</protein>
<gene>
    <name evidence="1" type="ORF">CVM52_22285</name>
</gene>
<dbReference type="Proteomes" id="UP000231553">
    <property type="component" value="Unassembled WGS sequence"/>
</dbReference>
<sequence>MGLVERLDAMRAGAEGCRLVAFGDLRTRLVLRMSADRSWPQERLDELCSQAAECFDRADSEVFAAEFSEAHLDEAIMLAADGIRLFIRPENGESDVICCVCNDAAALAPLASAARAVLSEM</sequence>
<keyword evidence="2" id="KW-1185">Reference proteome</keyword>